<evidence type="ECO:0000256" key="1">
    <source>
        <dbReference type="SAM" id="SignalP"/>
    </source>
</evidence>
<reference evidence="3" key="1">
    <citation type="journal article" date="2019" name="Int. J. Syst. Evol. Microbiol.">
        <title>The Global Catalogue of Microorganisms (GCM) 10K type strain sequencing project: providing services to taxonomists for standard genome sequencing and annotation.</title>
        <authorList>
            <consortium name="The Broad Institute Genomics Platform"/>
            <consortium name="The Broad Institute Genome Sequencing Center for Infectious Disease"/>
            <person name="Wu L."/>
            <person name="Ma J."/>
        </authorList>
    </citation>
    <scope>NUCLEOTIDE SEQUENCE [LARGE SCALE GENOMIC DNA]</scope>
    <source>
        <strain evidence="3">CGMCC 1.15304</strain>
    </source>
</reference>
<accession>A0ABV8U8K1</accession>
<feature type="signal peptide" evidence="1">
    <location>
        <begin position="1"/>
        <end position="21"/>
    </location>
</feature>
<sequence>MRLSFLIFAVLLSMVGIAVQAQQIVAVEGDGQGQGVLRGYNAECYLITPQHVAGFAPQLRVLDQRRMEQTAVLQATYEPDIGLAMIDSKASRCSENWPDSRYLPPLLPKMSEGILLSRNNDGGLRRRFMNIIEFNDRWIYVRPSSGGDELFQGLSGSSLVVGDHLAGMLLHIDFEDGTGAVLRQDYIDAMLSTRFGYGSSGRNDSGSNNLLFDEIGRENGWLVATPSSRKGDAVRDADHLKLRFTGRGDGQANVQISQTVAVPTLSGLVISFDLSGEAYFSDLEFAGYTFDLLTEGGKLIKRLYASADSYYAPKADNSHQLNWRFGETRIRLDQVAGALNGQDVSAVRVSFHIETPRGETCRQCELRVKMPVMVYEK</sequence>
<evidence type="ECO:0000313" key="2">
    <source>
        <dbReference type="EMBL" id="MFC4347118.1"/>
    </source>
</evidence>
<dbReference type="RefSeq" id="WP_068151293.1">
    <property type="nucleotide sequence ID" value="NZ_JBHSCR010000003.1"/>
</dbReference>
<gene>
    <name evidence="2" type="ORF">ACFO5Q_04610</name>
</gene>
<proteinExistence type="predicted"/>
<feature type="chain" id="PRO_5045298234" description="Trypsin-like peptidase domain-containing protein" evidence="1">
    <location>
        <begin position="22"/>
        <end position="377"/>
    </location>
</feature>
<protein>
    <recommendedName>
        <fullName evidence="4">Trypsin-like peptidase domain-containing protein</fullName>
    </recommendedName>
</protein>
<evidence type="ECO:0000313" key="3">
    <source>
        <dbReference type="Proteomes" id="UP001595776"/>
    </source>
</evidence>
<dbReference type="Proteomes" id="UP001595776">
    <property type="component" value="Unassembled WGS sequence"/>
</dbReference>
<keyword evidence="3" id="KW-1185">Reference proteome</keyword>
<dbReference type="EMBL" id="JBHSCR010000003">
    <property type="protein sequence ID" value="MFC4347118.1"/>
    <property type="molecule type" value="Genomic_DNA"/>
</dbReference>
<comment type="caution">
    <text evidence="2">The sequence shown here is derived from an EMBL/GenBank/DDBJ whole genome shotgun (WGS) entry which is preliminary data.</text>
</comment>
<keyword evidence="1" id="KW-0732">Signal</keyword>
<organism evidence="2 3">
    <name type="scientific">Kordiimonas lipolytica</name>
    <dbReference type="NCBI Taxonomy" id="1662421"/>
    <lineage>
        <taxon>Bacteria</taxon>
        <taxon>Pseudomonadati</taxon>
        <taxon>Pseudomonadota</taxon>
        <taxon>Alphaproteobacteria</taxon>
        <taxon>Kordiimonadales</taxon>
        <taxon>Kordiimonadaceae</taxon>
        <taxon>Kordiimonas</taxon>
    </lineage>
</organism>
<evidence type="ECO:0008006" key="4">
    <source>
        <dbReference type="Google" id="ProtNLM"/>
    </source>
</evidence>
<name>A0ABV8U8K1_9PROT</name>